<proteinExistence type="predicted"/>
<gene>
    <name evidence="1" type="ORF">C1SCF055_LOCUS24913</name>
</gene>
<name>A0A9P1CYJ2_9DINO</name>
<reference evidence="1" key="1">
    <citation type="submission" date="2022-10" db="EMBL/GenBank/DDBJ databases">
        <authorList>
            <person name="Chen Y."/>
            <person name="Dougan E. K."/>
            <person name="Chan C."/>
            <person name="Rhodes N."/>
            <person name="Thang M."/>
        </authorList>
    </citation>
    <scope>NUCLEOTIDE SEQUENCE</scope>
</reference>
<dbReference type="EMBL" id="CAMXCT030002513">
    <property type="protein sequence ID" value="CAL4785948.1"/>
    <property type="molecule type" value="Genomic_DNA"/>
</dbReference>
<evidence type="ECO:0000313" key="3">
    <source>
        <dbReference type="Proteomes" id="UP001152797"/>
    </source>
</evidence>
<sequence length="299" mass="32696">MLRVNLAPKFARCLSSTASEAVRTVPYLEYARSARQDVAEVMRQLEGSHSERLHGLSSMALDIWPKESPQWRLAGEVVPQEIEAKALQQELSDEGTSGEARAAMLRVLCGIRSRPSLRLAESVAKDALVWKINLQELCRCIAALADSGWHPMPKDSSLMIFAKEGLQRLAAGAKLLEGKLRVSRGWLEGPQIEALEQLLTSHRAALALNLQSSASGLTSELRKRVLRATWLQGLPGFRVADLFIPKNPGVQWATYLLETARCLGNMGPVPTSATAFFEVVRNEKSLGCKDGSQGGIGQI</sequence>
<keyword evidence="3" id="KW-1185">Reference proteome</keyword>
<dbReference type="EMBL" id="CAMXCT020002513">
    <property type="protein sequence ID" value="CAL1152011.1"/>
    <property type="molecule type" value="Genomic_DNA"/>
</dbReference>
<organism evidence="1">
    <name type="scientific">Cladocopium goreaui</name>
    <dbReference type="NCBI Taxonomy" id="2562237"/>
    <lineage>
        <taxon>Eukaryota</taxon>
        <taxon>Sar</taxon>
        <taxon>Alveolata</taxon>
        <taxon>Dinophyceae</taxon>
        <taxon>Suessiales</taxon>
        <taxon>Symbiodiniaceae</taxon>
        <taxon>Cladocopium</taxon>
    </lineage>
</organism>
<dbReference type="Proteomes" id="UP001152797">
    <property type="component" value="Unassembled WGS sequence"/>
</dbReference>
<comment type="caution">
    <text evidence="1">The sequence shown here is derived from an EMBL/GenBank/DDBJ whole genome shotgun (WGS) entry which is preliminary data.</text>
</comment>
<protein>
    <submittedName>
        <fullName evidence="1">Uncharacterized protein</fullName>
    </submittedName>
</protein>
<evidence type="ECO:0000313" key="2">
    <source>
        <dbReference type="EMBL" id="CAL4785948.1"/>
    </source>
</evidence>
<evidence type="ECO:0000313" key="1">
    <source>
        <dbReference type="EMBL" id="CAI3998636.1"/>
    </source>
</evidence>
<dbReference type="AlphaFoldDB" id="A0A9P1CYJ2"/>
<reference evidence="2 3" key="2">
    <citation type="submission" date="2024-05" db="EMBL/GenBank/DDBJ databases">
        <authorList>
            <person name="Chen Y."/>
            <person name="Shah S."/>
            <person name="Dougan E. K."/>
            <person name="Thang M."/>
            <person name="Chan C."/>
        </authorList>
    </citation>
    <scope>NUCLEOTIDE SEQUENCE [LARGE SCALE GENOMIC DNA]</scope>
</reference>
<accession>A0A9P1CYJ2</accession>
<dbReference type="EMBL" id="CAMXCT010002513">
    <property type="protein sequence ID" value="CAI3998636.1"/>
    <property type="molecule type" value="Genomic_DNA"/>
</dbReference>